<dbReference type="Pfam" id="PF25210">
    <property type="entry name" value="Kelch_FKB95"/>
    <property type="match status" value="1"/>
</dbReference>
<dbReference type="InterPro" id="IPR057499">
    <property type="entry name" value="Kelch_FKB95"/>
</dbReference>
<evidence type="ECO:0000313" key="2">
    <source>
        <dbReference type="Proteomes" id="UP000504610"/>
    </source>
</evidence>
<reference evidence="2" key="1">
    <citation type="journal article" date="2019" name="Database">
        <title>The radish genome database (RadishGD): an integrated information resource for radish genomics.</title>
        <authorList>
            <person name="Yu H.J."/>
            <person name="Baek S."/>
            <person name="Lee Y.J."/>
            <person name="Cho A."/>
            <person name="Mun J.H."/>
        </authorList>
    </citation>
    <scope>NUCLEOTIDE SEQUENCE [LARGE SCALE GENOMIC DNA]</scope>
    <source>
        <strain evidence="2">cv. WK10039</strain>
    </source>
</reference>
<dbReference type="AlphaFoldDB" id="A0A9W3DD90"/>
<dbReference type="SUPFAM" id="SSF81383">
    <property type="entry name" value="F-box domain"/>
    <property type="match status" value="1"/>
</dbReference>
<dbReference type="InterPro" id="IPR001810">
    <property type="entry name" value="F-box_dom"/>
</dbReference>
<dbReference type="PANTHER" id="PTHR24414:SF134">
    <property type="entry name" value="F-BOX DOMAIN-CONTAINING PROTEIN"/>
    <property type="match status" value="1"/>
</dbReference>
<dbReference type="KEGG" id="rsz:130509633"/>
<dbReference type="InterPro" id="IPR050354">
    <property type="entry name" value="F-box/kelch-repeat_ARATH"/>
</dbReference>
<proteinExistence type="predicted"/>
<dbReference type="InterPro" id="IPR015915">
    <property type="entry name" value="Kelch-typ_b-propeller"/>
</dbReference>
<evidence type="ECO:0000259" key="1">
    <source>
        <dbReference type="PROSITE" id="PS50181"/>
    </source>
</evidence>
<organism evidence="2 3">
    <name type="scientific">Raphanus sativus</name>
    <name type="common">Radish</name>
    <name type="synonym">Raphanus raphanistrum var. sativus</name>
    <dbReference type="NCBI Taxonomy" id="3726"/>
    <lineage>
        <taxon>Eukaryota</taxon>
        <taxon>Viridiplantae</taxon>
        <taxon>Streptophyta</taxon>
        <taxon>Embryophyta</taxon>
        <taxon>Tracheophyta</taxon>
        <taxon>Spermatophyta</taxon>
        <taxon>Magnoliopsida</taxon>
        <taxon>eudicotyledons</taxon>
        <taxon>Gunneridae</taxon>
        <taxon>Pentapetalae</taxon>
        <taxon>rosids</taxon>
        <taxon>malvids</taxon>
        <taxon>Brassicales</taxon>
        <taxon>Brassicaceae</taxon>
        <taxon>Brassiceae</taxon>
        <taxon>Raphanus</taxon>
    </lineage>
</organism>
<name>A0A9W3DD90_RAPSA</name>
<dbReference type="RefSeq" id="XP_056861769.1">
    <property type="nucleotide sequence ID" value="XM_057005789.1"/>
</dbReference>
<evidence type="ECO:0000313" key="3">
    <source>
        <dbReference type="RefSeq" id="XP_056861769.1"/>
    </source>
</evidence>
<reference evidence="3" key="2">
    <citation type="submission" date="2025-08" db="UniProtKB">
        <authorList>
            <consortium name="RefSeq"/>
        </authorList>
    </citation>
    <scope>IDENTIFICATION</scope>
    <source>
        <tissue evidence="3">Leaf</tissue>
    </source>
</reference>
<dbReference type="PANTHER" id="PTHR24414">
    <property type="entry name" value="F-BOX/KELCH-REPEAT PROTEIN SKIP4"/>
    <property type="match status" value="1"/>
</dbReference>
<dbReference type="CDD" id="cd22152">
    <property type="entry name" value="F-box_AtAFR-like"/>
    <property type="match status" value="1"/>
</dbReference>
<dbReference type="GeneID" id="130509633"/>
<dbReference type="Gene3D" id="2.120.10.80">
    <property type="entry name" value="Kelch-type beta propeller"/>
    <property type="match status" value="1"/>
</dbReference>
<dbReference type="Proteomes" id="UP000504610">
    <property type="component" value="Chromosome 3"/>
</dbReference>
<dbReference type="InterPro" id="IPR036047">
    <property type="entry name" value="F-box-like_dom_sf"/>
</dbReference>
<accession>A0A9W3DD90</accession>
<keyword evidence="2" id="KW-1185">Reference proteome</keyword>
<gene>
    <name evidence="3" type="primary">LOC130509633</name>
</gene>
<feature type="domain" description="F-box" evidence="1">
    <location>
        <begin position="14"/>
        <end position="60"/>
    </location>
</feature>
<protein>
    <submittedName>
        <fullName evidence="3">F-box/kelch-repeat protein At4g38940-like</fullName>
    </submittedName>
</protein>
<dbReference type="SMART" id="SM00256">
    <property type="entry name" value="FBOX"/>
    <property type="match status" value="1"/>
</dbReference>
<dbReference type="OrthoDB" id="1112457at2759"/>
<dbReference type="SUPFAM" id="SSF117281">
    <property type="entry name" value="Kelch motif"/>
    <property type="match status" value="1"/>
</dbReference>
<sequence length="216" mass="24440">MSENMEQFSELSVSPLIPSLPDDVALDIVARVPRSHYPTLSLVSKKFRNLIASSKLYKRRSQLGITQHRVYAILRNRNNKDDCRLYILHRKLNCSNRLVVVPSLPPVSHRGSFVSVGSKVYVFNDVDALCIDCTSHTVQPISDMPQRFAASPMCSKLANVIGEKVYLIGDSAFTWERGMSWRKTVMVLDTVTQTWEPVIKKENMRVGALWSDAVVM</sequence>
<dbReference type="Pfam" id="PF00646">
    <property type="entry name" value="F-box"/>
    <property type="match status" value="1"/>
</dbReference>
<dbReference type="PROSITE" id="PS50181">
    <property type="entry name" value="FBOX"/>
    <property type="match status" value="1"/>
</dbReference>